<dbReference type="InterPro" id="IPR009078">
    <property type="entry name" value="Ferritin-like_SF"/>
</dbReference>
<dbReference type="EMBL" id="CP020991">
    <property type="protein sequence ID" value="AUO20426.1"/>
    <property type="molecule type" value="Genomic_DNA"/>
</dbReference>
<dbReference type="Proteomes" id="UP000235589">
    <property type="component" value="Chromosome"/>
</dbReference>
<gene>
    <name evidence="2" type="ORF">B9O19_02286</name>
</gene>
<dbReference type="Pfam" id="PF05067">
    <property type="entry name" value="Mn_catalase"/>
    <property type="match status" value="1"/>
</dbReference>
<evidence type="ECO:0000313" key="2">
    <source>
        <dbReference type="EMBL" id="AUO20426.1"/>
    </source>
</evidence>
<proteinExistence type="inferred from homology"/>
<dbReference type="OrthoDB" id="9800585at2"/>
<evidence type="ECO:0000256" key="1">
    <source>
        <dbReference type="ARBA" id="ARBA00007644"/>
    </source>
</evidence>
<dbReference type="AlphaFoldDB" id="A0A2K9P592"/>
<evidence type="ECO:0000313" key="3">
    <source>
        <dbReference type="Proteomes" id="UP000235589"/>
    </source>
</evidence>
<name>A0A2K9P592_9FIRM</name>
<dbReference type="InterPro" id="IPR012347">
    <property type="entry name" value="Ferritin-like"/>
</dbReference>
<dbReference type="SUPFAM" id="SSF47240">
    <property type="entry name" value="Ferritin-like"/>
    <property type="match status" value="1"/>
</dbReference>
<reference evidence="2 3" key="1">
    <citation type="submission" date="2017-04" db="EMBL/GenBank/DDBJ databases">
        <title>Monoglobus pectinilyticus 14 draft genome.</title>
        <authorList>
            <person name="Kim C."/>
            <person name="Rosendale D.I."/>
            <person name="Kelly W.J."/>
            <person name="Tannock G.W."/>
            <person name="Patchett M.L."/>
            <person name="Jordens J.Z."/>
        </authorList>
    </citation>
    <scope>NUCLEOTIDE SEQUENCE [LARGE SCALE GENOMIC DNA]</scope>
    <source>
        <strain evidence="2 3">14</strain>
    </source>
</reference>
<keyword evidence="3" id="KW-1185">Reference proteome</keyword>
<organism evidence="2 3">
    <name type="scientific">Monoglobus pectinilyticus</name>
    <dbReference type="NCBI Taxonomy" id="1981510"/>
    <lineage>
        <taxon>Bacteria</taxon>
        <taxon>Bacillati</taxon>
        <taxon>Bacillota</taxon>
        <taxon>Clostridia</taxon>
        <taxon>Monoglobales</taxon>
        <taxon>Monoglobaceae</taxon>
        <taxon>Monoglobus</taxon>
    </lineage>
</organism>
<dbReference type="InterPro" id="IPR007760">
    <property type="entry name" value="Mn_catalase"/>
</dbReference>
<accession>A0A2K9P592</accession>
<dbReference type="Gene3D" id="1.20.1260.10">
    <property type="match status" value="1"/>
</dbReference>
<sequence>MWNYQKKLQYPVNIKTTNPSLANYIVSQYGGPNCFL</sequence>
<protein>
    <submittedName>
        <fullName evidence="2">Manganese containing catalase</fullName>
    </submittedName>
</protein>
<dbReference type="KEGG" id="mpec:B9O19_02286"/>
<comment type="similarity">
    <text evidence="1">Belongs to the manganese catalase family.</text>
</comment>